<dbReference type="KEGG" id="iag:Igag_1510"/>
<dbReference type="STRING" id="583356.Igag_1510"/>
<protein>
    <recommendedName>
        <fullName evidence="3">DUF3194 domain-containing protein</fullName>
    </recommendedName>
</protein>
<evidence type="ECO:0000313" key="2">
    <source>
        <dbReference type="Proteomes" id="UP000001304"/>
    </source>
</evidence>
<dbReference type="AlphaFoldDB" id="E0SQY2"/>
<proteinExistence type="predicted"/>
<accession>E0SQY2</accession>
<organism evidence="1 2">
    <name type="scientific">Ignisphaera aggregans (strain DSM 17230 / JCM 13409 / AQ1.S1)</name>
    <dbReference type="NCBI Taxonomy" id="583356"/>
    <lineage>
        <taxon>Archaea</taxon>
        <taxon>Thermoproteota</taxon>
        <taxon>Thermoprotei</taxon>
        <taxon>Desulfurococcales</taxon>
        <taxon>Desulfurococcaceae</taxon>
        <taxon>Ignisphaera</taxon>
    </lineage>
</organism>
<name>E0SQY2_IGNAA</name>
<gene>
    <name evidence="1" type="ordered locus">Igag_1510</name>
</gene>
<dbReference type="HOGENOM" id="CLU_2190996_0_0_2"/>
<keyword evidence="2" id="KW-1185">Reference proteome</keyword>
<reference evidence="1 2" key="1">
    <citation type="journal article" date="2010" name="Stand. Genomic Sci.">
        <title>Complete genome sequence of Ignisphaera aggregans type strain (AQ1.S1).</title>
        <authorList>
            <person name="Goker M."/>
            <person name="Held B."/>
            <person name="Lapidus A."/>
            <person name="Nolan M."/>
            <person name="Spring S."/>
            <person name="Yasawong M."/>
            <person name="Lucas S."/>
            <person name="Glavina Del Rio T."/>
            <person name="Tice H."/>
            <person name="Cheng J.F."/>
            <person name="Goodwin L."/>
            <person name="Tapia R."/>
            <person name="Pitluck S."/>
            <person name="Liolios K."/>
            <person name="Ivanova N."/>
            <person name="Mavromatis K."/>
            <person name="Mikhailova N."/>
            <person name="Pati A."/>
            <person name="Chen A."/>
            <person name="Palaniappan K."/>
            <person name="Brambilla E."/>
            <person name="Land M."/>
            <person name="Hauser L."/>
            <person name="Chang Y.J."/>
            <person name="Jeffries C.D."/>
            <person name="Brettin T."/>
            <person name="Detter J.C."/>
            <person name="Han C."/>
            <person name="Rohde M."/>
            <person name="Sikorski J."/>
            <person name="Woyke T."/>
            <person name="Bristow J."/>
            <person name="Eisen J.A."/>
            <person name="Markowitz V."/>
            <person name="Hugenholtz P."/>
            <person name="Kyrpides N.C."/>
            <person name="Klenk H.P."/>
        </authorList>
    </citation>
    <scope>NUCLEOTIDE SEQUENCE [LARGE SCALE GENOMIC DNA]</scope>
    <source>
        <strain evidence="2">DSM 17230 / JCM 13409 / AQ1.S1</strain>
    </source>
</reference>
<evidence type="ECO:0008006" key="3">
    <source>
        <dbReference type="Google" id="ProtNLM"/>
    </source>
</evidence>
<sequence length="108" mass="12616">MVKFHKAIDIEYIGLDESFFQDYDSLLLIASHIEEIVKEELEKILSQRTNKYYLVVGVENSNGYITVSIDLEVEAYILPKIDLGNIVDKVIRNVFDRLKIFLSRYRKG</sequence>
<dbReference type="BioCyc" id="IAGG583356:GHAH-1500-MONOMER"/>
<dbReference type="Proteomes" id="UP000001304">
    <property type="component" value="Chromosome"/>
</dbReference>
<dbReference type="EMBL" id="CP002098">
    <property type="protein sequence ID" value="ADM28312.1"/>
    <property type="molecule type" value="Genomic_DNA"/>
</dbReference>
<evidence type="ECO:0000313" key="1">
    <source>
        <dbReference type="EMBL" id="ADM28312.1"/>
    </source>
</evidence>